<protein>
    <submittedName>
        <fullName evidence="3">Uncharacterized protein</fullName>
    </submittedName>
</protein>
<feature type="compositionally biased region" description="Low complexity" evidence="1">
    <location>
        <begin position="54"/>
        <end position="72"/>
    </location>
</feature>
<keyword evidence="2" id="KW-0812">Transmembrane</keyword>
<keyword evidence="4" id="KW-1185">Reference proteome</keyword>
<keyword evidence="2" id="KW-0472">Membrane</keyword>
<evidence type="ECO:0000256" key="1">
    <source>
        <dbReference type="SAM" id="MobiDB-lite"/>
    </source>
</evidence>
<dbReference type="AlphaFoldDB" id="A0A7I9V6K2"/>
<feature type="compositionally biased region" description="Pro residues" evidence="1">
    <location>
        <begin position="32"/>
        <end position="42"/>
    </location>
</feature>
<feature type="transmembrane region" description="Helical" evidence="2">
    <location>
        <begin position="190"/>
        <end position="216"/>
    </location>
</feature>
<dbReference type="InterPro" id="IPR035166">
    <property type="entry name" value="DUF5336"/>
</dbReference>
<dbReference type="Pfam" id="PF17270">
    <property type="entry name" value="DUF5336"/>
    <property type="match status" value="1"/>
</dbReference>
<proteinExistence type="predicted"/>
<gene>
    <name evidence="3" type="ORF">nbrc107696_14820</name>
</gene>
<evidence type="ECO:0000256" key="2">
    <source>
        <dbReference type="SAM" id="Phobius"/>
    </source>
</evidence>
<reference evidence="4" key="1">
    <citation type="submission" date="2019-06" db="EMBL/GenBank/DDBJ databases">
        <title>Gordonia isolated from sludge of a wastewater treatment plant.</title>
        <authorList>
            <person name="Tamura T."/>
            <person name="Aoyama K."/>
            <person name="Kang Y."/>
            <person name="Saito S."/>
            <person name="Akiyama N."/>
            <person name="Yazawa K."/>
            <person name="Gonoi T."/>
            <person name="Mikami Y."/>
        </authorList>
    </citation>
    <scope>NUCLEOTIDE SEQUENCE [LARGE SCALE GENOMIC DNA]</scope>
    <source>
        <strain evidence="4">NBRC 107696</strain>
    </source>
</reference>
<sequence length="254" mass="26852">MSFGRLCGRNSDPAPCGWFNTCMTQPPYQGQPGPPPSDPNHPAPGFEQTAAFDPAQAQPQWNAQQAPGSQPFPGQPGPYPPPGPYGQPGFGPPPPARPSFLAQLPLPYKLTLGSSLAGIITFFMGFVAWLSIDEAIGNDAEDWANDLNGTVDVPAFFSPTLLLSVGWFFILLGAVGIATVALIAPKWRKFLPYLAFLAVAGWLGIFAASVTLPSFVTLGAGAYVSMIFGFIQAALLVAAVLIEGLNEAKHDQQP</sequence>
<name>A0A7I9V6K2_9ACTN</name>
<feature type="transmembrane region" description="Helical" evidence="2">
    <location>
        <begin position="110"/>
        <end position="132"/>
    </location>
</feature>
<feature type="transmembrane region" description="Helical" evidence="2">
    <location>
        <begin position="222"/>
        <end position="242"/>
    </location>
</feature>
<dbReference type="Proteomes" id="UP000444960">
    <property type="component" value="Unassembled WGS sequence"/>
</dbReference>
<accession>A0A7I9V6K2</accession>
<organism evidence="3 4">
    <name type="scientific">Gordonia spumicola</name>
    <dbReference type="NCBI Taxonomy" id="589161"/>
    <lineage>
        <taxon>Bacteria</taxon>
        <taxon>Bacillati</taxon>
        <taxon>Actinomycetota</taxon>
        <taxon>Actinomycetes</taxon>
        <taxon>Mycobacteriales</taxon>
        <taxon>Gordoniaceae</taxon>
        <taxon>Gordonia</taxon>
    </lineage>
</organism>
<comment type="caution">
    <text evidence="3">The sequence shown here is derived from an EMBL/GenBank/DDBJ whole genome shotgun (WGS) entry which is preliminary data.</text>
</comment>
<keyword evidence="2" id="KW-1133">Transmembrane helix</keyword>
<feature type="compositionally biased region" description="Pro residues" evidence="1">
    <location>
        <begin position="73"/>
        <end position="96"/>
    </location>
</feature>
<feature type="transmembrane region" description="Helical" evidence="2">
    <location>
        <begin position="161"/>
        <end position="183"/>
    </location>
</feature>
<evidence type="ECO:0000313" key="4">
    <source>
        <dbReference type="Proteomes" id="UP000444960"/>
    </source>
</evidence>
<dbReference type="EMBL" id="BJOV01000003">
    <property type="protein sequence ID" value="GEE01036.1"/>
    <property type="molecule type" value="Genomic_DNA"/>
</dbReference>
<feature type="region of interest" description="Disordered" evidence="1">
    <location>
        <begin position="20"/>
        <end position="96"/>
    </location>
</feature>
<evidence type="ECO:0000313" key="3">
    <source>
        <dbReference type="EMBL" id="GEE01036.1"/>
    </source>
</evidence>